<dbReference type="Proteomes" id="UP000824533">
    <property type="component" value="Linkage Group LG17"/>
</dbReference>
<reference evidence="1 2" key="1">
    <citation type="journal article" date="2021" name="Front. Genet.">
        <title>Chromosome-Level Genome Assembly Reveals Significant Gene Expansion in the Toll and IMD Signaling Pathways of Dendrolimus kikuchii.</title>
        <authorList>
            <person name="Zhou J."/>
            <person name="Wu P."/>
            <person name="Xiong Z."/>
            <person name="Liu N."/>
            <person name="Zhao N."/>
            <person name="Ji M."/>
            <person name="Qiu Y."/>
            <person name="Yang B."/>
        </authorList>
    </citation>
    <scope>NUCLEOTIDE SEQUENCE [LARGE SCALE GENOMIC DNA]</scope>
    <source>
        <strain evidence="1">Ann1</strain>
    </source>
</reference>
<evidence type="ECO:0000313" key="1">
    <source>
        <dbReference type="EMBL" id="KAJ0174425.1"/>
    </source>
</evidence>
<comment type="caution">
    <text evidence="1">The sequence shown here is derived from an EMBL/GenBank/DDBJ whole genome shotgun (WGS) entry which is preliminary data.</text>
</comment>
<evidence type="ECO:0000313" key="2">
    <source>
        <dbReference type="Proteomes" id="UP000824533"/>
    </source>
</evidence>
<proteinExistence type="predicted"/>
<protein>
    <submittedName>
        <fullName evidence="1">Uncharacterized protein</fullName>
    </submittedName>
</protein>
<dbReference type="EMBL" id="CM034403">
    <property type="protein sequence ID" value="KAJ0174425.1"/>
    <property type="molecule type" value="Genomic_DNA"/>
</dbReference>
<sequence>MLYDKIYIYYTFHAIILIHARVGKYCDYAKEPTKQCYVKEILATLPHSPNQLAVDKTTNSLYFSFDYGQGDYIPALLDLETKKIRVLKGVKDAFAIANDAVNNEMYFGGSYGIYRYKPRNRTLKRLNVSNLDIWWLYVNKNIYFIKFPSLNGYFYEKRSIITMRGLKNISVHQFVFDQDGNVFFINSTGLYGIRKDEDIAVLLGDNLRFVGIASDNNGYVYVCSDDGVFIVRKIVQKIRKLINVQGVLGMAFDKANNFIYSDSHELVRLLPMYDSPNTVD</sequence>
<keyword evidence="2" id="KW-1185">Reference proteome</keyword>
<organism evidence="1 2">
    <name type="scientific">Dendrolimus kikuchii</name>
    <dbReference type="NCBI Taxonomy" id="765133"/>
    <lineage>
        <taxon>Eukaryota</taxon>
        <taxon>Metazoa</taxon>
        <taxon>Ecdysozoa</taxon>
        <taxon>Arthropoda</taxon>
        <taxon>Hexapoda</taxon>
        <taxon>Insecta</taxon>
        <taxon>Pterygota</taxon>
        <taxon>Neoptera</taxon>
        <taxon>Endopterygota</taxon>
        <taxon>Lepidoptera</taxon>
        <taxon>Glossata</taxon>
        <taxon>Ditrysia</taxon>
        <taxon>Bombycoidea</taxon>
        <taxon>Lasiocampidae</taxon>
        <taxon>Dendrolimus</taxon>
    </lineage>
</organism>
<name>A0ACC1CSM7_9NEOP</name>
<accession>A0ACC1CSM7</accession>
<gene>
    <name evidence="1" type="ORF">K1T71_009533</name>
</gene>